<organism evidence="1 2">
    <name type="scientific">Lactobacillus paragasseri JV-V03</name>
    <dbReference type="NCBI Taxonomy" id="525326"/>
    <lineage>
        <taxon>Bacteria</taxon>
        <taxon>Bacillati</taxon>
        <taxon>Bacillota</taxon>
        <taxon>Bacilli</taxon>
        <taxon>Lactobacillales</taxon>
        <taxon>Lactobacillaceae</taxon>
        <taxon>Lactobacillus</taxon>
    </lineage>
</organism>
<proteinExistence type="predicted"/>
<dbReference type="Proteomes" id="UP000003672">
    <property type="component" value="Unassembled WGS sequence"/>
</dbReference>
<dbReference type="AlphaFoldDB" id="A0AA86ZS72"/>
<protein>
    <submittedName>
        <fullName evidence="1">Uncharacterized protein</fullName>
    </submittedName>
</protein>
<accession>A0AA86ZS72</accession>
<reference evidence="1 2" key="1">
    <citation type="submission" date="2010-06" db="EMBL/GenBank/DDBJ databases">
        <authorList>
            <person name="Muzny D."/>
            <person name="Qin X."/>
            <person name="Buhay C."/>
            <person name="Dugan-Rocha S."/>
            <person name="Ding Y."/>
            <person name="Chen G."/>
            <person name="Hawes A."/>
            <person name="Holder M."/>
            <person name="Jhangiani S."/>
            <person name="Johnson A."/>
            <person name="Khan Z."/>
            <person name="Li Z."/>
            <person name="Liu W."/>
            <person name="Liu X."/>
            <person name="Perez L."/>
            <person name="Shen H."/>
            <person name="Wang Q."/>
            <person name="Watt J."/>
            <person name="Xi L."/>
            <person name="Xin Y."/>
            <person name="Zhou J."/>
            <person name="Deng J."/>
            <person name="Jiang H."/>
            <person name="Liu Y."/>
            <person name="Qu J."/>
            <person name="Song X.-Z."/>
            <person name="Zhang L."/>
            <person name="Villasana D."/>
            <person name="Johnson A."/>
            <person name="Liu J."/>
            <person name="Liyanage D."/>
            <person name="Lorensuhewa L."/>
            <person name="Robinson T."/>
            <person name="Song A."/>
            <person name="Song B.-B."/>
            <person name="Dinh H."/>
            <person name="Thornton R."/>
            <person name="Coyle M."/>
            <person name="Francisco L."/>
            <person name="Jackson L."/>
            <person name="Javaid M."/>
            <person name="Korchina V."/>
            <person name="Kovar C."/>
            <person name="Mata R."/>
            <person name="Mathew T."/>
            <person name="Ngo R."/>
            <person name="Nguyen L."/>
            <person name="Nguyen N."/>
            <person name="Okwuonu G."/>
            <person name="Ongeri F."/>
            <person name="Pham C."/>
            <person name="Simmons D."/>
            <person name="Wilczek-Boney K."/>
            <person name="Hale W."/>
            <person name="Jakkamsetti A."/>
            <person name="Pham P."/>
            <person name="Ruth R."/>
            <person name="San Lucas F."/>
            <person name="Warren J."/>
            <person name="Zhang J."/>
            <person name="Zhao Z."/>
            <person name="Zhou C."/>
            <person name="Zhu D."/>
            <person name="Lee S."/>
            <person name="Bess C."/>
            <person name="Blankenburg K."/>
            <person name="Forbes L."/>
            <person name="Fu Q."/>
            <person name="Gubbala S."/>
            <person name="Hirani K."/>
            <person name="Jayaseelan J.C."/>
            <person name="Lara F."/>
            <person name="Munidasa M."/>
            <person name="Palculict T."/>
            <person name="Patil S."/>
            <person name="Pu L.-L."/>
            <person name="Saada N."/>
            <person name="Tang L."/>
            <person name="Weissenberger G."/>
            <person name="Zhu Y."/>
            <person name="Hemphill L."/>
            <person name="Shang Y."/>
            <person name="Youmans B."/>
            <person name="Ayvaz T."/>
            <person name="Ross M."/>
            <person name="Santibanez J."/>
            <person name="Aqrawi P."/>
            <person name="Gross S."/>
            <person name="Joshi V."/>
            <person name="Fowler G."/>
            <person name="Nazareth L."/>
            <person name="Reid J."/>
            <person name="Worley K."/>
            <person name="Petrosino J."/>
            <person name="Highlander S."/>
            <person name="Gibbs R."/>
        </authorList>
    </citation>
    <scope>NUCLEOTIDE SEQUENCE [LARGE SCALE GENOMIC DNA]</scope>
    <source>
        <strain evidence="1 2">JV-V03</strain>
    </source>
</reference>
<dbReference type="RefSeq" id="WP_003648504.1">
    <property type="nucleotide sequence ID" value="NZ_CP040500.1"/>
</dbReference>
<evidence type="ECO:0000313" key="1">
    <source>
        <dbReference type="EMBL" id="EFJ69847.1"/>
    </source>
</evidence>
<evidence type="ECO:0000313" key="2">
    <source>
        <dbReference type="Proteomes" id="UP000003672"/>
    </source>
</evidence>
<dbReference type="EMBL" id="ACGO02000001">
    <property type="protein sequence ID" value="EFJ69847.1"/>
    <property type="molecule type" value="Genomic_DNA"/>
</dbReference>
<sequence length="57" mass="6403">MKVQQITSHGQDEMIFHCNGCGNDVAIDTFDLLIAEDNLHCPVCGTRNDQLDLLEDR</sequence>
<comment type="caution">
    <text evidence="1">The sequence shown here is derived from an EMBL/GenBank/DDBJ whole genome shotgun (WGS) entry which is preliminary data.</text>
</comment>
<gene>
    <name evidence="1" type="ORF">HMPREF0514_10291</name>
</gene>
<name>A0AA86ZS72_9LACO</name>